<evidence type="ECO:0000313" key="3">
    <source>
        <dbReference type="Proteomes" id="UP000056905"/>
    </source>
</evidence>
<feature type="domain" description="Glycosyl transferase family 1" evidence="1">
    <location>
        <begin position="272"/>
        <end position="343"/>
    </location>
</feature>
<protein>
    <recommendedName>
        <fullName evidence="1">Glycosyl transferase family 1 domain-containing protein</fullName>
    </recommendedName>
</protein>
<accession>A0A0P0P1R0</accession>
<dbReference type="Gene3D" id="3.40.50.2000">
    <property type="entry name" value="Glycogen Phosphorylase B"/>
    <property type="match status" value="1"/>
</dbReference>
<dbReference type="KEGG" id="chq:AQ619_13245"/>
<dbReference type="GO" id="GO:0016757">
    <property type="term" value="F:glycosyltransferase activity"/>
    <property type="evidence" value="ECO:0007669"/>
    <property type="project" value="InterPro"/>
</dbReference>
<gene>
    <name evidence="2" type="ORF">AQ619_13245</name>
</gene>
<dbReference type="STRING" id="69395.AQ619_13245"/>
<sequence>MSMMNFAIYFAGDGYSTDKKIMGRQSAGKALIKGVARRWKTDAVYGYGQRAAAHVMIEQLKGDGYAGSLHWQDSTGRRILAERGALYMPGPLPQDSAHGRNLVGSTAYSLVGVTHTLSSANAMRQVAEVALPPFKPWDALICTSSAALSVVTKLQDELKTWHADNTGATRFNSPALPVIPLGINVPDFERNDTQRIAARQTLGLGADEIAFLFAGRITFHGKASPVACYQALEAACQRTGKALVCIEAGIYPNAGVQNAVEEAQRFFAPSVRFQHVDGNDSGLYDKAWKAADVFVSLSDNIQETFGLTPVEAMAAGIPVLVSDWDGYKDTVRDGVDGYRVPVTLPAAGSGTDLAMNYALGRDNYDYYIGRVSMATVVDLPALTDRVVALAESSDLRETLGAAGQKRAREIYDWPIILGRYVEMIDGLGELRKAAASTAPLPWPTRPDPFELFSHYPSQVLDESRIVAVHLQRAEAIETFLELGVARYVIDPVTLPRDTIVEVLRQAAATPSTIAALVRGTQGASPTRMRAFMWLYKLGLVSLVP</sequence>
<evidence type="ECO:0000259" key="1">
    <source>
        <dbReference type="Pfam" id="PF00534"/>
    </source>
</evidence>
<dbReference type="SUPFAM" id="SSF53756">
    <property type="entry name" value="UDP-Glycosyltransferase/glycogen phosphorylase"/>
    <property type="match status" value="1"/>
</dbReference>
<reference evidence="2 3" key="1">
    <citation type="submission" date="2015-10" db="EMBL/GenBank/DDBJ databases">
        <title>Conservation of the essential genome among Caulobacter and Brevundimonas species.</title>
        <authorList>
            <person name="Scott D."/>
            <person name="Ely B."/>
        </authorList>
    </citation>
    <scope>NUCLEOTIDE SEQUENCE [LARGE SCALE GENOMIC DNA]</scope>
    <source>
        <strain evidence="2 3">CB4</strain>
    </source>
</reference>
<dbReference type="EMBL" id="CP013002">
    <property type="protein sequence ID" value="ALL14228.1"/>
    <property type="molecule type" value="Genomic_DNA"/>
</dbReference>
<dbReference type="Pfam" id="PF00534">
    <property type="entry name" value="Glycos_transf_1"/>
    <property type="match status" value="1"/>
</dbReference>
<dbReference type="Proteomes" id="UP000056905">
    <property type="component" value="Chromosome"/>
</dbReference>
<dbReference type="OrthoDB" id="5490290at2"/>
<keyword evidence="3" id="KW-1185">Reference proteome</keyword>
<dbReference type="InterPro" id="IPR001296">
    <property type="entry name" value="Glyco_trans_1"/>
</dbReference>
<dbReference type="PANTHER" id="PTHR12526">
    <property type="entry name" value="GLYCOSYLTRANSFERASE"/>
    <property type="match status" value="1"/>
</dbReference>
<dbReference type="RefSeq" id="WP_062148451.1">
    <property type="nucleotide sequence ID" value="NZ_CP013002.1"/>
</dbReference>
<dbReference type="CDD" id="cd03801">
    <property type="entry name" value="GT4_PimA-like"/>
    <property type="match status" value="1"/>
</dbReference>
<proteinExistence type="predicted"/>
<name>A0A0P0P1R0_9CAUL</name>
<dbReference type="AlphaFoldDB" id="A0A0P0P1R0"/>
<organism evidence="2 3">
    <name type="scientific">Caulobacter henricii</name>
    <dbReference type="NCBI Taxonomy" id="69395"/>
    <lineage>
        <taxon>Bacteria</taxon>
        <taxon>Pseudomonadati</taxon>
        <taxon>Pseudomonadota</taxon>
        <taxon>Alphaproteobacteria</taxon>
        <taxon>Caulobacterales</taxon>
        <taxon>Caulobacteraceae</taxon>
        <taxon>Caulobacter</taxon>
    </lineage>
</organism>
<dbReference type="PANTHER" id="PTHR12526:SF625">
    <property type="entry name" value="PHOSPHATIDYLINOSITOL GLYCAN-CLASS A"/>
    <property type="match status" value="1"/>
</dbReference>
<evidence type="ECO:0000313" key="2">
    <source>
        <dbReference type="EMBL" id="ALL14228.1"/>
    </source>
</evidence>